<gene>
    <name evidence="1" type="ORF">GLP40_11610</name>
</gene>
<proteinExistence type="predicted"/>
<evidence type="ECO:0000313" key="1">
    <source>
        <dbReference type="EMBL" id="MTE13416.1"/>
    </source>
</evidence>
<dbReference type="RefSeq" id="WP_154787899.1">
    <property type="nucleotide sequence ID" value="NZ_WMBB01000005.1"/>
</dbReference>
<keyword evidence="2" id="KW-1185">Reference proteome</keyword>
<evidence type="ECO:0000313" key="2">
    <source>
        <dbReference type="Proteomes" id="UP000432464"/>
    </source>
</evidence>
<dbReference type="Proteomes" id="UP000432464">
    <property type="component" value="Unassembled WGS sequence"/>
</dbReference>
<organism evidence="1 2">
    <name type="scientific">Nocardia aurantiaca</name>
    <dbReference type="NCBI Taxonomy" id="2675850"/>
    <lineage>
        <taxon>Bacteria</taxon>
        <taxon>Bacillati</taxon>
        <taxon>Actinomycetota</taxon>
        <taxon>Actinomycetes</taxon>
        <taxon>Mycobacteriales</taxon>
        <taxon>Nocardiaceae</taxon>
        <taxon>Nocardia</taxon>
    </lineage>
</organism>
<name>A0A6I3KXN9_9NOCA</name>
<comment type="caution">
    <text evidence="1">The sequence shown here is derived from an EMBL/GenBank/DDBJ whole genome shotgun (WGS) entry which is preliminary data.</text>
</comment>
<dbReference type="EMBL" id="WMBB01000005">
    <property type="protein sequence ID" value="MTE13416.1"/>
    <property type="molecule type" value="Genomic_DNA"/>
</dbReference>
<sequence>MTGPIEQALDATQLTVARARAEVLQGCGPDASPAEQAAAQHDRDLLGALPAPLERELVHLATTLIRQTPHGPISEPLRAQFDRLRTAWQVPEGPATARLRRRDG</sequence>
<accession>A0A6I3KXN9</accession>
<dbReference type="AlphaFoldDB" id="A0A6I3KXN9"/>
<reference evidence="1 2" key="1">
    <citation type="submission" date="2019-11" db="EMBL/GenBank/DDBJ databases">
        <title>Nocardia sp. nov. CT2-14 isolated from soil.</title>
        <authorList>
            <person name="Kanchanasin P."/>
            <person name="Tanasupawat S."/>
            <person name="Yuki M."/>
            <person name="Kudo T."/>
        </authorList>
    </citation>
    <scope>NUCLEOTIDE SEQUENCE [LARGE SCALE GENOMIC DNA]</scope>
    <source>
        <strain evidence="1 2">CT2-14</strain>
    </source>
</reference>
<protein>
    <submittedName>
        <fullName evidence="1">Uncharacterized protein</fullName>
    </submittedName>
</protein>